<sequence>MHSLHLRFADSDGHATQEEENKDNGIIRTSINNMLVDIPNPSRHLGKSTVGIEHAPMGSEPIMVAAEPSKLGTTLSGHVSLETS</sequence>
<organism evidence="2 3">
    <name type="scientific">Acorus calamus</name>
    <name type="common">Sweet flag</name>
    <dbReference type="NCBI Taxonomy" id="4465"/>
    <lineage>
        <taxon>Eukaryota</taxon>
        <taxon>Viridiplantae</taxon>
        <taxon>Streptophyta</taxon>
        <taxon>Embryophyta</taxon>
        <taxon>Tracheophyta</taxon>
        <taxon>Spermatophyta</taxon>
        <taxon>Magnoliopsida</taxon>
        <taxon>Liliopsida</taxon>
        <taxon>Acoraceae</taxon>
        <taxon>Acorus</taxon>
    </lineage>
</organism>
<accession>A0AAV9EPU3</accession>
<reference evidence="2" key="2">
    <citation type="submission" date="2023-06" db="EMBL/GenBank/DDBJ databases">
        <authorList>
            <person name="Ma L."/>
            <person name="Liu K.-W."/>
            <person name="Li Z."/>
            <person name="Hsiao Y.-Y."/>
            <person name="Qi Y."/>
            <person name="Fu T."/>
            <person name="Tang G."/>
            <person name="Zhang D."/>
            <person name="Sun W.-H."/>
            <person name="Liu D.-K."/>
            <person name="Li Y."/>
            <person name="Chen G.-Z."/>
            <person name="Liu X.-D."/>
            <person name="Liao X.-Y."/>
            <person name="Jiang Y.-T."/>
            <person name="Yu X."/>
            <person name="Hao Y."/>
            <person name="Huang J."/>
            <person name="Zhao X.-W."/>
            <person name="Ke S."/>
            <person name="Chen Y.-Y."/>
            <person name="Wu W.-L."/>
            <person name="Hsu J.-L."/>
            <person name="Lin Y.-F."/>
            <person name="Huang M.-D."/>
            <person name="Li C.-Y."/>
            <person name="Huang L."/>
            <person name="Wang Z.-W."/>
            <person name="Zhao X."/>
            <person name="Zhong W.-Y."/>
            <person name="Peng D.-H."/>
            <person name="Ahmad S."/>
            <person name="Lan S."/>
            <person name="Zhang J.-S."/>
            <person name="Tsai W.-C."/>
            <person name="Van De Peer Y."/>
            <person name="Liu Z.-J."/>
        </authorList>
    </citation>
    <scope>NUCLEOTIDE SEQUENCE</scope>
    <source>
        <strain evidence="2">CP</strain>
        <tissue evidence="2">Leaves</tissue>
    </source>
</reference>
<dbReference type="Proteomes" id="UP001180020">
    <property type="component" value="Unassembled WGS sequence"/>
</dbReference>
<dbReference type="EMBL" id="JAUJYO010000005">
    <property type="protein sequence ID" value="KAK1315703.1"/>
    <property type="molecule type" value="Genomic_DNA"/>
</dbReference>
<gene>
    <name evidence="2" type="ORF">QJS10_CPA05g00988</name>
</gene>
<evidence type="ECO:0000313" key="3">
    <source>
        <dbReference type="Proteomes" id="UP001180020"/>
    </source>
</evidence>
<name>A0AAV9EPU3_ACOCL</name>
<evidence type="ECO:0000313" key="2">
    <source>
        <dbReference type="EMBL" id="KAK1315703.1"/>
    </source>
</evidence>
<proteinExistence type="predicted"/>
<dbReference type="AlphaFoldDB" id="A0AAV9EPU3"/>
<feature type="region of interest" description="Disordered" evidence="1">
    <location>
        <begin position="1"/>
        <end position="25"/>
    </location>
</feature>
<evidence type="ECO:0000256" key="1">
    <source>
        <dbReference type="SAM" id="MobiDB-lite"/>
    </source>
</evidence>
<keyword evidence="3" id="KW-1185">Reference proteome</keyword>
<comment type="caution">
    <text evidence="2">The sequence shown here is derived from an EMBL/GenBank/DDBJ whole genome shotgun (WGS) entry which is preliminary data.</text>
</comment>
<reference evidence="2" key="1">
    <citation type="journal article" date="2023" name="Nat. Commun.">
        <title>Diploid and tetraploid genomes of Acorus and the evolution of monocots.</title>
        <authorList>
            <person name="Ma L."/>
            <person name="Liu K.W."/>
            <person name="Li Z."/>
            <person name="Hsiao Y.Y."/>
            <person name="Qi Y."/>
            <person name="Fu T."/>
            <person name="Tang G.D."/>
            <person name="Zhang D."/>
            <person name="Sun W.H."/>
            <person name="Liu D.K."/>
            <person name="Li Y."/>
            <person name="Chen G.Z."/>
            <person name="Liu X.D."/>
            <person name="Liao X.Y."/>
            <person name="Jiang Y.T."/>
            <person name="Yu X."/>
            <person name="Hao Y."/>
            <person name="Huang J."/>
            <person name="Zhao X.W."/>
            <person name="Ke S."/>
            <person name="Chen Y.Y."/>
            <person name="Wu W.L."/>
            <person name="Hsu J.L."/>
            <person name="Lin Y.F."/>
            <person name="Huang M.D."/>
            <person name="Li C.Y."/>
            <person name="Huang L."/>
            <person name="Wang Z.W."/>
            <person name="Zhao X."/>
            <person name="Zhong W.Y."/>
            <person name="Peng D.H."/>
            <person name="Ahmad S."/>
            <person name="Lan S."/>
            <person name="Zhang J.S."/>
            <person name="Tsai W.C."/>
            <person name="Van de Peer Y."/>
            <person name="Liu Z.J."/>
        </authorList>
    </citation>
    <scope>NUCLEOTIDE SEQUENCE</scope>
    <source>
        <strain evidence="2">CP</strain>
    </source>
</reference>
<feature type="compositionally biased region" description="Basic and acidic residues" evidence="1">
    <location>
        <begin position="7"/>
        <end position="25"/>
    </location>
</feature>
<protein>
    <submittedName>
        <fullName evidence="2">Uncharacterized protein</fullName>
    </submittedName>
</protein>